<evidence type="ECO:0000313" key="3">
    <source>
        <dbReference type="EMBL" id="KNC26562.1"/>
    </source>
</evidence>
<dbReference type="CDD" id="cd18719">
    <property type="entry name" value="PIN_Zc3h12a-N4BP1-like"/>
    <property type="match status" value="1"/>
</dbReference>
<organism evidence="3 4">
    <name type="scientific">Lucilia cuprina</name>
    <name type="common">Green bottle fly</name>
    <name type="synonym">Australian sheep blowfly</name>
    <dbReference type="NCBI Taxonomy" id="7375"/>
    <lineage>
        <taxon>Eukaryota</taxon>
        <taxon>Metazoa</taxon>
        <taxon>Ecdysozoa</taxon>
        <taxon>Arthropoda</taxon>
        <taxon>Hexapoda</taxon>
        <taxon>Insecta</taxon>
        <taxon>Pterygota</taxon>
        <taxon>Neoptera</taxon>
        <taxon>Endopterygota</taxon>
        <taxon>Diptera</taxon>
        <taxon>Brachycera</taxon>
        <taxon>Muscomorpha</taxon>
        <taxon>Oestroidea</taxon>
        <taxon>Calliphoridae</taxon>
        <taxon>Luciliinae</taxon>
        <taxon>Lucilia</taxon>
    </lineage>
</organism>
<feature type="compositionally biased region" description="Low complexity" evidence="1">
    <location>
        <begin position="31"/>
        <end position="49"/>
    </location>
</feature>
<dbReference type="EMBL" id="JRES01000975">
    <property type="protein sequence ID" value="KNC26562.1"/>
    <property type="molecule type" value="Genomic_DNA"/>
</dbReference>
<proteinExistence type="predicted"/>
<feature type="compositionally biased region" description="Basic residues" evidence="1">
    <location>
        <begin position="1"/>
        <end position="25"/>
    </location>
</feature>
<dbReference type="Gene3D" id="3.40.50.11980">
    <property type="match status" value="1"/>
</dbReference>
<feature type="compositionally biased region" description="Acidic residues" evidence="1">
    <location>
        <begin position="453"/>
        <end position="470"/>
    </location>
</feature>
<accession>A0A0L0C2U9</accession>
<dbReference type="PANTHER" id="PTHR12876:SF35">
    <property type="entry name" value="LD08718P-RELATED"/>
    <property type="match status" value="1"/>
</dbReference>
<dbReference type="STRING" id="7375.A0A0L0C2U9"/>
<feature type="region of interest" description="Disordered" evidence="1">
    <location>
        <begin position="358"/>
        <end position="415"/>
    </location>
</feature>
<sequence>MSRNNKNRSAKKQKRKERRTNKRSLRKMERAVSSSNNAANAGGSNVVAGDSQQFGSNNGLMSDIKRKRLARKQRLKNRREFQASIKEMIRAAKRTKRSNRSNVSNPVESNVVAADSQQSEVNNYIIMANCDLYDIWSKACNHYDIPEDTIRSWYERIRSKLNEDVTKRVYHNWSCMLAPKRTELETAKPHIVLAAFFQYYEFDLERSCVQDNCKIFREFCQDGLIEDENMKQLVCRLLGEKSTEAINGDIDYDMAFLQDLDLLILASTPDVYKNYAQLSRQEWSTAGKTNFDMLRRKCQIDQRPSTSRHSSKKQESPKNRLKRSPWRNAGGKVNRFKKIVDDQARRLVRRSVYLVNDNGTSRTVTPKKMSSHKKGNKRLINNSNSNTSKRKLNKHRKNNPQNITTTLEEGEIRSESDISLVEVARKKEENNNNNDDDDDDDDDCIVIEPTLEEITIDDNDGDDDDDDDDIPSTSDGSTNYQSLINSFKHRISSTPCHSKKSSFTYASVVKNLTKDDNDLNKDDENLPFFLDVGRRSGIESINSTDTFTNYTKLSTLKENSYRTVRLKETTCDDEIINLDDQDSTLKRKSTDLDDDSVIFVSESNKADFIPIVDDTIPPNKILKISDNTPTTPVNRLRTNNNLFTRSETKQLNAYNENAYNPGANEELTEGKRMVIIDGSNVAFKHGLDQAFSVKGLKIAIEYFERMGHEVKAVIPQFRMNKSKSTDPEELERLHKAGKIVQTPCKNLPGLTSTSYDDRFVLQLAFELDAAIVSNDNYRDLLHENPAFKKIIENRVIGYTWCNDIFILPKDPYGKWGPKLHTILNRS</sequence>
<dbReference type="GO" id="GO:0036464">
    <property type="term" value="C:cytoplasmic ribonucleoprotein granule"/>
    <property type="evidence" value="ECO:0007669"/>
    <property type="project" value="TreeGrafter"/>
</dbReference>
<dbReference type="InterPro" id="IPR021869">
    <property type="entry name" value="RNase_Zc3h12_NYN"/>
</dbReference>
<feature type="compositionally biased region" description="Polar residues" evidence="1">
    <location>
        <begin position="50"/>
        <end position="60"/>
    </location>
</feature>
<dbReference type="Proteomes" id="UP000037069">
    <property type="component" value="Unassembled WGS sequence"/>
</dbReference>
<feature type="region of interest" description="Disordered" evidence="1">
    <location>
        <begin position="453"/>
        <end position="479"/>
    </location>
</feature>
<dbReference type="InterPro" id="IPR051101">
    <property type="entry name" value="ZC3H12/N4BP1_RNase_Reg"/>
</dbReference>
<dbReference type="OrthoDB" id="392925at2759"/>
<feature type="domain" description="RNase NYN" evidence="2">
    <location>
        <begin position="671"/>
        <end position="820"/>
    </location>
</feature>
<feature type="compositionally biased region" description="Basic residues" evidence="1">
    <location>
        <begin position="388"/>
        <end position="398"/>
    </location>
</feature>
<evidence type="ECO:0000313" key="4">
    <source>
        <dbReference type="Proteomes" id="UP000037069"/>
    </source>
</evidence>
<dbReference type="GO" id="GO:0005634">
    <property type="term" value="C:nucleus"/>
    <property type="evidence" value="ECO:0007669"/>
    <property type="project" value="TreeGrafter"/>
</dbReference>
<dbReference type="PANTHER" id="PTHR12876">
    <property type="entry name" value="N4BP1-RELATED"/>
    <property type="match status" value="1"/>
</dbReference>
<evidence type="ECO:0000259" key="2">
    <source>
        <dbReference type="Pfam" id="PF11977"/>
    </source>
</evidence>
<dbReference type="AlphaFoldDB" id="A0A0L0C2U9"/>
<dbReference type="Pfam" id="PF11977">
    <property type="entry name" value="RNase_Zc3h12a"/>
    <property type="match status" value="1"/>
</dbReference>
<name>A0A0L0C2U9_LUCCU</name>
<protein>
    <recommendedName>
        <fullName evidence="2">RNase NYN domain-containing protein</fullName>
    </recommendedName>
</protein>
<feature type="region of interest" description="Disordered" evidence="1">
    <location>
        <begin position="1"/>
        <end position="67"/>
    </location>
</feature>
<keyword evidence="4" id="KW-1185">Reference proteome</keyword>
<dbReference type="GO" id="GO:0003729">
    <property type="term" value="F:mRNA binding"/>
    <property type="evidence" value="ECO:0007669"/>
    <property type="project" value="TreeGrafter"/>
</dbReference>
<dbReference type="GO" id="GO:0004521">
    <property type="term" value="F:RNA endonuclease activity"/>
    <property type="evidence" value="ECO:0007669"/>
    <property type="project" value="TreeGrafter"/>
</dbReference>
<dbReference type="OMA" id="CNDIFIL"/>
<comment type="caution">
    <text evidence="3">The sequence shown here is derived from an EMBL/GenBank/DDBJ whole genome shotgun (WGS) entry which is preliminary data.</text>
</comment>
<evidence type="ECO:0000256" key="1">
    <source>
        <dbReference type="SAM" id="MobiDB-lite"/>
    </source>
</evidence>
<dbReference type="FunFam" id="3.40.50.11980:FF:000001">
    <property type="entry name" value="ZC3H12A isoform 1"/>
    <property type="match status" value="1"/>
</dbReference>
<reference evidence="3 4" key="1">
    <citation type="journal article" date="2015" name="Nat. Commun.">
        <title>Lucilia cuprina genome unlocks parasitic fly biology to underpin future interventions.</title>
        <authorList>
            <person name="Anstead C.A."/>
            <person name="Korhonen P.K."/>
            <person name="Young N.D."/>
            <person name="Hall R.S."/>
            <person name="Jex A.R."/>
            <person name="Murali S.C."/>
            <person name="Hughes D.S."/>
            <person name="Lee S.F."/>
            <person name="Perry T."/>
            <person name="Stroehlein A.J."/>
            <person name="Ansell B.R."/>
            <person name="Breugelmans B."/>
            <person name="Hofmann A."/>
            <person name="Qu J."/>
            <person name="Dugan S."/>
            <person name="Lee S.L."/>
            <person name="Chao H."/>
            <person name="Dinh H."/>
            <person name="Han Y."/>
            <person name="Doddapaneni H.V."/>
            <person name="Worley K.C."/>
            <person name="Muzny D.M."/>
            <person name="Ioannidis P."/>
            <person name="Waterhouse R.M."/>
            <person name="Zdobnov E.M."/>
            <person name="James P.J."/>
            <person name="Bagnall N.H."/>
            <person name="Kotze A.C."/>
            <person name="Gibbs R.A."/>
            <person name="Richards S."/>
            <person name="Batterham P."/>
            <person name="Gasser R.B."/>
        </authorList>
    </citation>
    <scope>NUCLEOTIDE SEQUENCE [LARGE SCALE GENOMIC DNA]</scope>
    <source>
        <strain evidence="3 4">LS</strain>
        <tissue evidence="3">Full body</tissue>
    </source>
</reference>
<gene>
    <name evidence="3" type="ORF">FF38_09988</name>
</gene>
<feature type="region of interest" description="Disordered" evidence="1">
    <location>
        <begin position="300"/>
        <end position="329"/>
    </location>
</feature>